<dbReference type="EMBL" id="GBXM01081000">
    <property type="protein sequence ID" value="JAH27577.1"/>
    <property type="molecule type" value="Transcribed_RNA"/>
</dbReference>
<protein>
    <submittedName>
        <fullName evidence="1">Uncharacterized protein</fullName>
    </submittedName>
</protein>
<sequence length="43" mass="4825">MYGMSFGNAFPGLHCSCFQMIFVSGGFCLQSPLQQVECMLDWI</sequence>
<name>A0A0E9RFI4_ANGAN</name>
<reference evidence="1" key="2">
    <citation type="journal article" date="2015" name="Fish Shellfish Immunol.">
        <title>Early steps in the European eel (Anguilla anguilla)-Vibrio vulnificus interaction in the gills: Role of the RtxA13 toxin.</title>
        <authorList>
            <person name="Callol A."/>
            <person name="Pajuelo D."/>
            <person name="Ebbesson L."/>
            <person name="Teles M."/>
            <person name="MacKenzie S."/>
            <person name="Amaro C."/>
        </authorList>
    </citation>
    <scope>NUCLEOTIDE SEQUENCE</scope>
</reference>
<evidence type="ECO:0000313" key="1">
    <source>
        <dbReference type="EMBL" id="JAH27577.1"/>
    </source>
</evidence>
<accession>A0A0E9RFI4</accession>
<dbReference type="AlphaFoldDB" id="A0A0E9RFI4"/>
<reference evidence="1" key="1">
    <citation type="submission" date="2014-11" db="EMBL/GenBank/DDBJ databases">
        <authorList>
            <person name="Amaro Gonzalez C."/>
        </authorList>
    </citation>
    <scope>NUCLEOTIDE SEQUENCE</scope>
</reference>
<proteinExistence type="predicted"/>
<organism evidence="1">
    <name type="scientific">Anguilla anguilla</name>
    <name type="common">European freshwater eel</name>
    <name type="synonym">Muraena anguilla</name>
    <dbReference type="NCBI Taxonomy" id="7936"/>
    <lineage>
        <taxon>Eukaryota</taxon>
        <taxon>Metazoa</taxon>
        <taxon>Chordata</taxon>
        <taxon>Craniata</taxon>
        <taxon>Vertebrata</taxon>
        <taxon>Euteleostomi</taxon>
        <taxon>Actinopterygii</taxon>
        <taxon>Neopterygii</taxon>
        <taxon>Teleostei</taxon>
        <taxon>Anguilliformes</taxon>
        <taxon>Anguillidae</taxon>
        <taxon>Anguilla</taxon>
    </lineage>
</organism>